<keyword evidence="6" id="KW-0915">Sodium</keyword>
<dbReference type="PANTHER" id="PTHR30341">
    <property type="entry name" value="SODIUM ION/PROTON ANTIPORTER NHAA-RELATED"/>
    <property type="match status" value="1"/>
</dbReference>
<dbReference type="Proteomes" id="UP000634134">
    <property type="component" value="Unassembled WGS sequence"/>
</dbReference>
<evidence type="ECO:0000256" key="2">
    <source>
        <dbReference type="ARBA" id="ARBA00022475"/>
    </source>
</evidence>
<dbReference type="PANTHER" id="PTHR30341:SF0">
    <property type="entry name" value="NA(+)_H(+) ANTIPORTER NHAA"/>
    <property type="match status" value="1"/>
</dbReference>
<feature type="transmembrane region" description="Helical" evidence="6">
    <location>
        <begin position="289"/>
        <end position="311"/>
    </location>
</feature>
<keyword evidence="6" id="KW-0406">Ion transport</keyword>
<evidence type="ECO:0000256" key="1">
    <source>
        <dbReference type="ARBA" id="ARBA00004429"/>
    </source>
</evidence>
<comment type="catalytic activity">
    <reaction evidence="6">
        <text>Na(+)(in) + 2 H(+)(out) = Na(+)(out) + 2 H(+)(in)</text>
        <dbReference type="Rhea" id="RHEA:29251"/>
        <dbReference type="ChEBI" id="CHEBI:15378"/>
        <dbReference type="ChEBI" id="CHEBI:29101"/>
    </reaction>
</comment>
<dbReference type="Pfam" id="PF06965">
    <property type="entry name" value="Na_H_antiport_1"/>
    <property type="match status" value="1"/>
</dbReference>
<evidence type="ECO:0000313" key="8">
    <source>
        <dbReference type="Proteomes" id="UP000634134"/>
    </source>
</evidence>
<dbReference type="Gene3D" id="1.20.1530.10">
    <property type="entry name" value="Na+/H+ antiporter like domain"/>
    <property type="match status" value="1"/>
</dbReference>
<feature type="transmembrane region" description="Helical" evidence="6">
    <location>
        <begin position="133"/>
        <end position="151"/>
    </location>
</feature>
<feature type="transmembrane region" description="Helical" evidence="6">
    <location>
        <begin position="190"/>
        <end position="207"/>
    </location>
</feature>
<keyword evidence="6" id="KW-0050">Antiport</keyword>
<keyword evidence="8" id="KW-1185">Reference proteome</keyword>
<feature type="transmembrane region" description="Helical" evidence="6">
    <location>
        <begin position="102"/>
        <end position="121"/>
    </location>
</feature>
<keyword evidence="6" id="KW-0739">Sodium transport</keyword>
<feature type="transmembrane region" description="Helical" evidence="6">
    <location>
        <begin position="362"/>
        <end position="380"/>
    </location>
</feature>
<feature type="transmembrane region" description="Helical" evidence="6">
    <location>
        <begin position="260"/>
        <end position="277"/>
    </location>
</feature>
<dbReference type="EMBL" id="JACYGY010000002">
    <property type="protein sequence ID" value="MBE9466058.1"/>
    <property type="molecule type" value="Genomic_DNA"/>
</dbReference>
<name>A0ABR9WKN4_9BACT</name>
<keyword evidence="2 6" id="KW-1003">Cell membrane</keyword>
<comment type="subcellular location">
    <subcellularLocation>
        <location evidence="1">Cell inner membrane</location>
        <topology evidence="1">Multi-pass membrane protein</topology>
    </subcellularLocation>
    <subcellularLocation>
        <location evidence="6">Cell membrane</location>
        <topology evidence="6">Multi-pass membrane protein</topology>
    </subcellularLocation>
</comment>
<keyword evidence="6" id="KW-0813">Transport</keyword>
<keyword evidence="4 6" id="KW-1133">Transmembrane helix</keyword>
<feature type="transmembrane region" description="Helical" evidence="6">
    <location>
        <begin position="26"/>
        <end position="46"/>
    </location>
</feature>
<evidence type="ECO:0000313" key="7">
    <source>
        <dbReference type="EMBL" id="MBE9466058.1"/>
    </source>
</evidence>
<organism evidence="7 8">
    <name type="scientific">Dyadobacter subterraneus</name>
    <dbReference type="NCBI Taxonomy" id="2773304"/>
    <lineage>
        <taxon>Bacteria</taxon>
        <taxon>Pseudomonadati</taxon>
        <taxon>Bacteroidota</taxon>
        <taxon>Cytophagia</taxon>
        <taxon>Cytophagales</taxon>
        <taxon>Spirosomataceae</taxon>
        <taxon>Dyadobacter</taxon>
    </lineage>
</organism>
<dbReference type="InterPro" id="IPR004670">
    <property type="entry name" value="NhaA"/>
</dbReference>
<evidence type="ECO:0000256" key="6">
    <source>
        <dbReference type="HAMAP-Rule" id="MF_01844"/>
    </source>
</evidence>
<feature type="transmembrane region" description="Helical" evidence="6">
    <location>
        <begin position="213"/>
        <end position="240"/>
    </location>
</feature>
<evidence type="ECO:0000256" key="5">
    <source>
        <dbReference type="ARBA" id="ARBA00023136"/>
    </source>
</evidence>
<protein>
    <recommendedName>
        <fullName evidence="6">Na(+)/H(+) antiporter NhaA</fullName>
    </recommendedName>
    <alternativeName>
        <fullName evidence="6">Sodium/proton antiporter NhaA</fullName>
    </alternativeName>
</protein>
<gene>
    <name evidence="6 7" type="primary">nhaA</name>
    <name evidence="7" type="ORF">IEE83_29665</name>
</gene>
<comment type="similarity">
    <text evidence="6">Belongs to the NhaA Na(+)/H(+) (TC 2.A.33) antiporter family.</text>
</comment>
<accession>A0ABR9WKN4</accession>
<keyword evidence="3 6" id="KW-0812">Transmembrane</keyword>
<dbReference type="RefSeq" id="WP_194124318.1">
    <property type="nucleotide sequence ID" value="NZ_JACYGY010000002.1"/>
</dbReference>
<dbReference type="InterPro" id="IPR023171">
    <property type="entry name" value="Na/H_antiporter_dom_sf"/>
</dbReference>
<dbReference type="HAMAP" id="MF_01844">
    <property type="entry name" value="NhaA"/>
    <property type="match status" value="1"/>
</dbReference>
<dbReference type="NCBIfam" id="NF007111">
    <property type="entry name" value="PRK09560.1"/>
    <property type="match status" value="1"/>
</dbReference>
<sequence length="390" mass="41993">MSDSRPGSFTRILINPIKDLADGGRLSGILLLIATGISLMLANLSGGHDYLAFWHKEIQIGPLEKSIEHWVNDGLMVVFFFFVGLEIKREVLDGELASVQKALLPTLAAIGGVMMPAIIYFSLNQTGSSSHGWAIPTATDIAFSLGILSLLGDRVPFSLKVFLTALAVIDDLIAVLIIAVFYTSNIQANMLLYAAGIVAILSVLNYFKVEGIIWYLLLGGILWYFVLKSGIHATIAGVLLAMTIPLHKIPKLEHALHQPVNYLIMPIFALANTAIILPSNISGLLISPLSFGVIFGLTIGKPLGIVGLSWLAVKAKLAKLPEGISWRHMTGLGFTAGIGFTMSIFIASLSFKDIEFQNTAKIAIIVGTSISAITGLIWLTQIGKTSIREN</sequence>
<evidence type="ECO:0000256" key="3">
    <source>
        <dbReference type="ARBA" id="ARBA00022692"/>
    </source>
</evidence>
<feature type="transmembrane region" description="Helical" evidence="6">
    <location>
        <begin position="67"/>
        <end position="87"/>
    </location>
</feature>
<feature type="transmembrane region" description="Helical" evidence="6">
    <location>
        <begin position="157"/>
        <end position="183"/>
    </location>
</feature>
<comment type="function">
    <text evidence="6">Na(+)/H(+) antiporter that extrudes sodium in exchange for external protons.</text>
</comment>
<dbReference type="NCBIfam" id="TIGR00773">
    <property type="entry name" value="NhaA"/>
    <property type="match status" value="1"/>
</dbReference>
<keyword evidence="5 6" id="KW-0472">Membrane</keyword>
<comment type="caution">
    <text evidence="7">The sequence shown here is derived from an EMBL/GenBank/DDBJ whole genome shotgun (WGS) entry which is preliminary data.</text>
</comment>
<proteinExistence type="inferred from homology"/>
<reference evidence="8" key="1">
    <citation type="submission" date="2023-07" db="EMBL/GenBank/DDBJ databases">
        <title>Dyadobacter sp. nov 'subterranea' isolated from contaminted grondwater.</title>
        <authorList>
            <person name="Szabo I."/>
            <person name="Al-Omari J."/>
            <person name="Szerdahelyi S.G."/>
            <person name="Rado J."/>
        </authorList>
    </citation>
    <scope>NUCLEOTIDE SEQUENCE [LARGE SCALE GENOMIC DNA]</scope>
    <source>
        <strain evidence="8">UP-52</strain>
    </source>
</reference>
<feature type="transmembrane region" description="Helical" evidence="6">
    <location>
        <begin position="332"/>
        <end position="350"/>
    </location>
</feature>
<evidence type="ECO:0000256" key="4">
    <source>
        <dbReference type="ARBA" id="ARBA00022989"/>
    </source>
</evidence>